<name>A0ABU3F1J1_9ENTE</name>
<protein>
    <recommendedName>
        <fullName evidence="3">Phage tail protein</fullName>
    </recommendedName>
</protein>
<organism evidence="1 2">
    <name type="scientific">Enterococcus hulanensis</name>
    <dbReference type="NCBI Taxonomy" id="2559929"/>
    <lineage>
        <taxon>Bacteria</taxon>
        <taxon>Bacillati</taxon>
        <taxon>Bacillota</taxon>
        <taxon>Bacilli</taxon>
        <taxon>Lactobacillales</taxon>
        <taxon>Enterococcaceae</taxon>
        <taxon>Enterococcus</taxon>
    </lineage>
</organism>
<gene>
    <name evidence="1" type="ORF">P7D85_14475</name>
</gene>
<keyword evidence="2" id="KW-1185">Reference proteome</keyword>
<evidence type="ECO:0008006" key="3">
    <source>
        <dbReference type="Google" id="ProtNLM"/>
    </source>
</evidence>
<sequence length="64" mass="6598">MARTFEINKKDGTKVTEGASPLAITGLSAGTEVAKGDYVAIAVEESQKSDPVDIPAFTVKASEG</sequence>
<proteinExistence type="predicted"/>
<dbReference type="RefSeq" id="WP_048722285.1">
    <property type="nucleotide sequence ID" value="NZ_JARPYH010000005.1"/>
</dbReference>
<dbReference type="Proteomes" id="UP001252875">
    <property type="component" value="Unassembled WGS sequence"/>
</dbReference>
<comment type="caution">
    <text evidence="1">The sequence shown here is derived from an EMBL/GenBank/DDBJ whole genome shotgun (WGS) entry which is preliminary data.</text>
</comment>
<accession>A0ABU3F1J1</accession>
<dbReference type="EMBL" id="JARPYI010000009">
    <property type="protein sequence ID" value="MDT2600989.1"/>
    <property type="molecule type" value="Genomic_DNA"/>
</dbReference>
<evidence type="ECO:0000313" key="2">
    <source>
        <dbReference type="Proteomes" id="UP001252875"/>
    </source>
</evidence>
<evidence type="ECO:0000313" key="1">
    <source>
        <dbReference type="EMBL" id="MDT2600989.1"/>
    </source>
</evidence>
<reference evidence="1 2" key="1">
    <citation type="submission" date="2023-03" db="EMBL/GenBank/DDBJ databases">
        <authorList>
            <person name="Shen W."/>
            <person name="Cai J."/>
        </authorList>
    </citation>
    <scope>NUCLEOTIDE SEQUENCE [LARGE SCALE GENOMIC DNA]</scope>
    <source>
        <strain evidence="1 2">D6-4</strain>
    </source>
</reference>